<accession>A0AB35X303</accession>
<comment type="cofactor">
    <cofactor evidence="2">
        <name>Mn(2+)</name>
        <dbReference type="ChEBI" id="CHEBI:29035"/>
    </cofactor>
    <text evidence="2">The Mn(2+) ion enhances activity.</text>
</comment>
<dbReference type="InterPro" id="IPR002933">
    <property type="entry name" value="Peptidase_M20"/>
</dbReference>
<name>A0AB35X303_9ENTR</name>
<dbReference type="Gene3D" id="3.40.630.10">
    <property type="entry name" value="Zn peptidases"/>
    <property type="match status" value="1"/>
</dbReference>
<protein>
    <submittedName>
        <fullName evidence="4">M20 aminoacylase family protein</fullName>
    </submittedName>
</protein>
<evidence type="ECO:0000259" key="3">
    <source>
        <dbReference type="Pfam" id="PF07687"/>
    </source>
</evidence>
<evidence type="ECO:0000256" key="2">
    <source>
        <dbReference type="PIRSR" id="PIRSR005962-1"/>
    </source>
</evidence>
<evidence type="ECO:0000313" key="4">
    <source>
        <dbReference type="EMBL" id="MEE9653928.1"/>
    </source>
</evidence>
<feature type="binding site" evidence="2">
    <location>
        <position position="138"/>
    </location>
    <ligand>
        <name>Mn(2+)</name>
        <dbReference type="ChEBI" id="CHEBI:29035"/>
        <label>2</label>
    </ligand>
</feature>
<keyword evidence="2" id="KW-0464">Manganese</keyword>
<dbReference type="InterPro" id="IPR011650">
    <property type="entry name" value="Peptidase_M20_dimer"/>
</dbReference>
<keyword evidence="5" id="KW-1185">Reference proteome</keyword>
<keyword evidence="2" id="KW-0479">Metal-binding</keyword>
<dbReference type="PANTHER" id="PTHR11014:SF63">
    <property type="entry name" value="METALLOPEPTIDASE, PUTATIVE (AFU_ORTHOLOGUE AFUA_6G09600)-RELATED"/>
    <property type="match status" value="1"/>
</dbReference>
<reference evidence="4 5" key="1">
    <citation type="submission" date="2023-10" db="EMBL/GenBank/DDBJ databases">
        <title>Wastewater isolates of ESBL- and carbapenemase-producing Gram-negative bacteria from New Zealand.</title>
        <authorList>
            <person name="Straub C."/>
            <person name="Weaver L."/>
            <person name="Cornelius A."/>
            <person name="Mcgill E."/>
            <person name="Dyet K."/>
            <person name="White L."/>
            <person name="Pattis I."/>
        </authorList>
    </citation>
    <scope>NUCLEOTIDE SEQUENCE [LARGE SCALE GENOMIC DNA]</scope>
    <source>
        <strain evidence="4 5">ESBL09</strain>
    </source>
</reference>
<comment type="caution">
    <text evidence="4">The sequence shown here is derived from an EMBL/GenBank/DDBJ whole genome shotgun (WGS) entry which is preliminary data.</text>
</comment>
<dbReference type="InterPro" id="IPR017439">
    <property type="entry name" value="Amidohydrolase"/>
</dbReference>
<sequence length="390" mass="42289">MTHPIVEALQGREAEFIALRHRFHQQPEIGFQEHKTSAEVAKLLTGWGYEVDYGLGGTGVVGTLKVGNGNATLGLRADMDALPMQERSGKPWASETDGSFHGCGHDGHTTMLLYAAEYLARTRSFNGTLHLIFQPAEELLYGGRVMLEDGLFTKFPCDRIFGLHNMPGQKLGKIGLRDGAMMASSDTLHIDVQGVGGHGAVPEHTVDATVVACHITLALQTIVSRNISPFDPVVVTVGSIQAGHAPNIINDKVQMKLTVRTLNESVRKTVLQRIHDIAVSQAESFNATATLTHVNGSPVLRNDPQANQMVREVATSLFGEASIATVNPFMGSEDFAFMLEQNPNGAYFTIGAGDEPDRCMVHNPGYDFNDNILLTGAALWCGLTEHYLRA</sequence>
<evidence type="ECO:0000256" key="1">
    <source>
        <dbReference type="ARBA" id="ARBA00022801"/>
    </source>
</evidence>
<feature type="binding site" evidence="2">
    <location>
        <position position="164"/>
    </location>
    <ligand>
        <name>Mn(2+)</name>
        <dbReference type="ChEBI" id="CHEBI:29035"/>
        <label>2</label>
    </ligand>
</feature>
<dbReference type="SUPFAM" id="SSF55031">
    <property type="entry name" value="Bacterial exopeptidase dimerisation domain"/>
    <property type="match status" value="1"/>
</dbReference>
<dbReference type="FunFam" id="3.30.70.360:FF:000001">
    <property type="entry name" value="N-acetyldiaminopimelate deacetylase"/>
    <property type="match status" value="1"/>
</dbReference>
<organism evidence="4 5">
    <name type="scientific">Kluyvera ascorbata</name>
    <dbReference type="NCBI Taxonomy" id="51288"/>
    <lineage>
        <taxon>Bacteria</taxon>
        <taxon>Pseudomonadati</taxon>
        <taxon>Pseudomonadota</taxon>
        <taxon>Gammaproteobacteria</taxon>
        <taxon>Enterobacterales</taxon>
        <taxon>Enterobacteriaceae</taxon>
        <taxon>Kluyvera</taxon>
    </lineage>
</organism>
<dbReference type="NCBIfam" id="TIGR01891">
    <property type="entry name" value="amidohydrolases"/>
    <property type="match status" value="1"/>
</dbReference>
<evidence type="ECO:0000313" key="5">
    <source>
        <dbReference type="Proteomes" id="UP001331691"/>
    </source>
</evidence>
<dbReference type="GO" id="GO:0050118">
    <property type="term" value="F:N-acetyldiaminopimelate deacetylase activity"/>
    <property type="evidence" value="ECO:0007669"/>
    <property type="project" value="UniProtKB-ARBA"/>
</dbReference>
<dbReference type="Proteomes" id="UP001331691">
    <property type="component" value="Unassembled WGS sequence"/>
</dbReference>
<feature type="binding site" evidence="2">
    <location>
        <position position="105"/>
    </location>
    <ligand>
        <name>Mn(2+)</name>
        <dbReference type="ChEBI" id="CHEBI:29035"/>
        <label>2</label>
    </ligand>
</feature>
<dbReference type="SUPFAM" id="SSF53187">
    <property type="entry name" value="Zn-dependent exopeptidases"/>
    <property type="match status" value="1"/>
</dbReference>
<dbReference type="GO" id="GO:0019877">
    <property type="term" value="P:diaminopimelate biosynthetic process"/>
    <property type="evidence" value="ECO:0007669"/>
    <property type="project" value="UniProtKB-ARBA"/>
</dbReference>
<dbReference type="Pfam" id="PF01546">
    <property type="entry name" value="Peptidase_M20"/>
    <property type="match status" value="1"/>
</dbReference>
<feature type="binding site" evidence="2">
    <location>
        <position position="362"/>
    </location>
    <ligand>
        <name>Mn(2+)</name>
        <dbReference type="ChEBI" id="CHEBI:29035"/>
        <label>2</label>
    </ligand>
</feature>
<keyword evidence="1" id="KW-0378">Hydrolase</keyword>
<feature type="binding site" evidence="2">
    <location>
        <position position="103"/>
    </location>
    <ligand>
        <name>Mn(2+)</name>
        <dbReference type="ChEBI" id="CHEBI:29035"/>
        <label>2</label>
    </ligand>
</feature>
<dbReference type="EMBL" id="JAZKKV010000001">
    <property type="protein sequence ID" value="MEE9653928.1"/>
    <property type="molecule type" value="Genomic_DNA"/>
</dbReference>
<dbReference type="Gene3D" id="3.30.70.360">
    <property type="match status" value="1"/>
</dbReference>
<feature type="domain" description="Peptidase M20 dimerisation" evidence="3">
    <location>
        <begin position="187"/>
        <end position="282"/>
    </location>
</feature>
<proteinExistence type="predicted"/>
<dbReference type="CDD" id="cd05666">
    <property type="entry name" value="M20_Acy1-like"/>
    <property type="match status" value="1"/>
</dbReference>
<dbReference type="RefSeq" id="WP_331387987.1">
    <property type="nucleotide sequence ID" value="NZ_JAZKKV010000001.1"/>
</dbReference>
<dbReference type="AlphaFoldDB" id="A0AB35X303"/>
<dbReference type="PANTHER" id="PTHR11014">
    <property type="entry name" value="PEPTIDASE M20 FAMILY MEMBER"/>
    <property type="match status" value="1"/>
</dbReference>
<dbReference type="InterPro" id="IPR036264">
    <property type="entry name" value="Bact_exopeptidase_dim_dom"/>
</dbReference>
<gene>
    <name evidence="4" type="ORF">V4836_07125</name>
</gene>
<dbReference type="GO" id="GO:0046872">
    <property type="term" value="F:metal ion binding"/>
    <property type="evidence" value="ECO:0007669"/>
    <property type="project" value="UniProtKB-KW"/>
</dbReference>
<dbReference type="Pfam" id="PF07687">
    <property type="entry name" value="M20_dimer"/>
    <property type="match status" value="1"/>
</dbReference>
<dbReference type="PIRSF" id="PIRSF005962">
    <property type="entry name" value="Pept_M20D_amidohydro"/>
    <property type="match status" value="1"/>
</dbReference>